<proteinExistence type="predicted"/>
<evidence type="ECO:0000256" key="1">
    <source>
        <dbReference type="SAM" id="MobiDB-lite"/>
    </source>
</evidence>
<dbReference type="EMBL" id="UGUU01000001">
    <property type="protein sequence ID" value="SUD41182.1"/>
    <property type="molecule type" value="Genomic_DNA"/>
</dbReference>
<gene>
    <name evidence="2" type="ORF">NCTC10899_04046</name>
</gene>
<organism evidence="2 3">
    <name type="scientific">Ectopseudomonas mendocina</name>
    <name type="common">Pseudomonas mendocina</name>
    <dbReference type="NCBI Taxonomy" id="300"/>
    <lineage>
        <taxon>Bacteria</taxon>
        <taxon>Pseudomonadati</taxon>
        <taxon>Pseudomonadota</taxon>
        <taxon>Gammaproteobacteria</taxon>
        <taxon>Pseudomonadales</taxon>
        <taxon>Pseudomonadaceae</taxon>
        <taxon>Ectopseudomonas</taxon>
    </lineage>
</organism>
<feature type="region of interest" description="Disordered" evidence="1">
    <location>
        <begin position="1"/>
        <end position="21"/>
    </location>
</feature>
<reference evidence="2 3" key="1">
    <citation type="submission" date="2018-06" db="EMBL/GenBank/DDBJ databases">
        <authorList>
            <consortium name="Pathogen Informatics"/>
            <person name="Doyle S."/>
        </authorList>
    </citation>
    <scope>NUCLEOTIDE SEQUENCE [LARGE SCALE GENOMIC DNA]</scope>
    <source>
        <strain evidence="2 3">NCTC10899</strain>
    </source>
</reference>
<feature type="compositionally biased region" description="Polar residues" evidence="1">
    <location>
        <begin position="11"/>
        <end position="21"/>
    </location>
</feature>
<name>A0A379IYC5_ECTME</name>
<evidence type="ECO:0000313" key="2">
    <source>
        <dbReference type="EMBL" id="SUD41182.1"/>
    </source>
</evidence>
<sequence>MFFKGLYGGNAPSSGEEGTTHQSLLEADAVMVCTL</sequence>
<protein>
    <submittedName>
        <fullName evidence="2">Uncharacterized protein</fullName>
    </submittedName>
</protein>
<evidence type="ECO:0000313" key="3">
    <source>
        <dbReference type="Proteomes" id="UP000254260"/>
    </source>
</evidence>
<dbReference type="AlphaFoldDB" id="A0A379IYC5"/>
<accession>A0A379IYC5</accession>
<dbReference type="Proteomes" id="UP000254260">
    <property type="component" value="Unassembled WGS sequence"/>
</dbReference>